<evidence type="ECO:0008006" key="2">
    <source>
        <dbReference type="Google" id="ProtNLM"/>
    </source>
</evidence>
<dbReference type="AlphaFoldDB" id="A0AB39Y9T6"/>
<protein>
    <recommendedName>
        <fullName evidence="2">Helix-turn-helix domain-containing protein</fullName>
    </recommendedName>
</protein>
<proteinExistence type="predicted"/>
<dbReference type="Gene3D" id="1.10.10.10">
    <property type="entry name" value="Winged helix-like DNA-binding domain superfamily/Winged helix DNA-binding domain"/>
    <property type="match status" value="1"/>
</dbReference>
<dbReference type="InterPro" id="IPR009061">
    <property type="entry name" value="DNA-bd_dom_put_sf"/>
</dbReference>
<sequence>MATLAERTETLRPVGVAPLLTTDQLMALYGVSNWTVNQWVQRGCPVEPTAFRGRRFDLGAVRAWMAGQQPAAA</sequence>
<reference evidence="1" key="1">
    <citation type="submission" date="2024-08" db="EMBL/GenBank/DDBJ databases">
        <authorList>
            <person name="Yu S.T."/>
        </authorList>
    </citation>
    <scope>NUCLEOTIDE SEQUENCE</scope>
    <source>
        <strain evidence="1">R33</strain>
    </source>
</reference>
<dbReference type="InterPro" id="IPR036388">
    <property type="entry name" value="WH-like_DNA-bd_sf"/>
</dbReference>
<dbReference type="RefSeq" id="WP_369778879.1">
    <property type="nucleotide sequence ID" value="NZ_CP165727.1"/>
</dbReference>
<accession>A0AB39Y9T6</accession>
<dbReference type="SUPFAM" id="SSF46955">
    <property type="entry name" value="Putative DNA-binding domain"/>
    <property type="match status" value="1"/>
</dbReference>
<organism evidence="1">
    <name type="scientific">Streptomyces sp. R33</name>
    <dbReference type="NCBI Taxonomy" id="3238629"/>
    <lineage>
        <taxon>Bacteria</taxon>
        <taxon>Bacillati</taxon>
        <taxon>Actinomycetota</taxon>
        <taxon>Actinomycetes</taxon>
        <taxon>Kitasatosporales</taxon>
        <taxon>Streptomycetaceae</taxon>
        <taxon>Streptomyces</taxon>
    </lineage>
</organism>
<name>A0AB39Y9T6_9ACTN</name>
<dbReference type="EMBL" id="CP165727">
    <property type="protein sequence ID" value="XDV66354.1"/>
    <property type="molecule type" value="Genomic_DNA"/>
</dbReference>
<gene>
    <name evidence="1" type="ORF">AB5J51_27225</name>
</gene>
<evidence type="ECO:0000313" key="1">
    <source>
        <dbReference type="EMBL" id="XDV66354.1"/>
    </source>
</evidence>